<dbReference type="FunFam" id="3.30.160.60:FF:001016">
    <property type="entry name" value="zinc finger protein 850-like"/>
    <property type="match status" value="1"/>
</dbReference>
<evidence type="ECO:0000256" key="3">
    <source>
        <dbReference type="ARBA" id="ARBA00022737"/>
    </source>
</evidence>
<evidence type="ECO:0000259" key="10">
    <source>
        <dbReference type="PROSITE" id="PS50280"/>
    </source>
</evidence>
<dbReference type="OrthoDB" id="7734462at2759"/>
<keyword evidence="3" id="KW-0677">Repeat</keyword>
<feature type="domain" description="C2H2-type" evidence="9">
    <location>
        <begin position="501"/>
        <end position="528"/>
    </location>
</feature>
<dbReference type="GeneID" id="110253496"/>
<feature type="domain" description="C2H2-type" evidence="9">
    <location>
        <begin position="473"/>
        <end position="500"/>
    </location>
</feature>
<evidence type="ECO:0000313" key="11">
    <source>
        <dbReference type="EnsemblMetazoa" id="XP_020916071.1"/>
    </source>
</evidence>
<comment type="similarity">
    <text evidence="1">Belongs to the krueppel C2H2-type zinc-finger protein family.</text>
</comment>
<dbReference type="SMART" id="SM00355">
    <property type="entry name" value="ZnF_C2H2"/>
    <property type="match status" value="4"/>
</dbReference>
<evidence type="ECO:0000256" key="8">
    <source>
        <dbReference type="PROSITE-ProRule" id="PRU00042"/>
    </source>
</evidence>
<dbReference type="OMA" id="CADHRHG"/>
<evidence type="ECO:0000259" key="9">
    <source>
        <dbReference type="PROSITE" id="PS50157"/>
    </source>
</evidence>
<dbReference type="Gene3D" id="2.170.270.10">
    <property type="entry name" value="SET domain"/>
    <property type="match status" value="1"/>
</dbReference>
<dbReference type="PROSITE" id="PS50157">
    <property type="entry name" value="ZINC_FINGER_C2H2_2"/>
    <property type="match status" value="4"/>
</dbReference>
<dbReference type="InterPro" id="IPR036236">
    <property type="entry name" value="Znf_C2H2_sf"/>
</dbReference>
<keyword evidence="4 8" id="KW-0863">Zinc-finger</keyword>
<dbReference type="InterPro" id="IPR001214">
    <property type="entry name" value="SET_dom"/>
</dbReference>
<keyword evidence="2" id="KW-0479">Metal-binding</keyword>
<dbReference type="PANTHER" id="PTHR16515:SF22">
    <property type="entry name" value="HISTONE-LYSINE N-METHYLTRANSFERASE PRDM6-RELATED"/>
    <property type="match status" value="1"/>
</dbReference>
<dbReference type="SMART" id="SM00317">
    <property type="entry name" value="SET"/>
    <property type="match status" value="1"/>
</dbReference>
<accession>A0A913Y7K7</accession>
<evidence type="ECO:0000256" key="4">
    <source>
        <dbReference type="ARBA" id="ARBA00022771"/>
    </source>
</evidence>
<dbReference type="Pfam" id="PF21549">
    <property type="entry name" value="PRDM2_PR"/>
    <property type="match status" value="1"/>
</dbReference>
<dbReference type="SUPFAM" id="SSF82199">
    <property type="entry name" value="SET domain"/>
    <property type="match status" value="1"/>
</dbReference>
<dbReference type="InterPro" id="IPR046341">
    <property type="entry name" value="SET_dom_sf"/>
</dbReference>
<dbReference type="PROSITE" id="PS00028">
    <property type="entry name" value="ZINC_FINGER_C2H2_1"/>
    <property type="match status" value="2"/>
</dbReference>
<dbReference type="AlphaFoldDB" id="A0A913Y7K7"/>
<evidence type="ECO:0000256" key="1">
    <source>
        <dbReference type="ARBA" id="ARBA00006991"/>
    </source>
</evidence>
<dbReference type="Gene3D" id="3.30.160.60">
    <property type="entry name" value="Classic Zinc Finger"/>
    <property type="match status" value="3"/>
</dbReference>
<dbReference type="RefSeq" id="XP_020916071.1">
    <property type="nucleotide sequence ID" value="XM_021060412.2"/>
</dbReference>
<feature type="domain" description="C2H2-type" evidence="9">
    <location>
        <begin position="557"/>
        <end position="583"/>
    </location>
</feature>
<reference evidence="11" key="1">
    <citation type="submission" date="2022-11" db="UniProtKB">
        <authorList>
            <consortium name="EnsemblMetazoa"/>
        </authorList>
    </citation>
    <scope>IDENTIFICATION</scope>
</reference>
<evidence type="ECO:0008006" key="13">
    <source>
        <dbReference type="Google" id="ProtNLM"/>
    </source>
</evidence>
<feature type="domain" description="SET" evidence="10">
    <location>
        <begin position="122"/>
        <end position="238"/>
    </location>
</feature>
<evidence type="ECO:0000256" key="5">
    <source>
        <dbReference type="ARBA" id="ARBA00022833"/>
    </source>
</evidence>
<keyword evidence="7" id="KW-0804">Transcription</keyword>
<evidence type="ECO:0000256" key="7">
    <source>
        <dbReference type="ARBA" id="ARBA00023163"/>
    </source>
</evidence>
<dbReference type="GO" id="GO:0005634">
    <property type="term" value="C:nucleus"/>
    <property type="evidence" value="ECO:0007669"/>
    <property type="project" value="TreeGrafter"/>
</dbReference>
<evidence type="ECO:0000313" key="12">
    <source>
        <dbReference type="Proteomes" id="UP000887567"/>
    </source>
</evidence>
<keyword evidence="6" id="KW-0805">Transcription regulation</keyword>
<dbReference type="FunFam" id="3.30.160.60:FF:000621">
    <property type="entry name" value="FLT3-interacting zinc finger 1"/>
    <property type="match status" value="1"/>
</dbReference>
<feature type="domain" description="C2H2-type" evidence="9">
    <location>
        <begin position="529"/>
        <end position="556"/>
    </location>
</feature>
<dbReference type="Pfam" id="PF00096">
    <property type="entry name" value="zf-C2H2"/>
    <property type="match status" value="2"/>
</dbReference>
<dbReference type="SUPFAM" id="SSF57667">
    <property type="entry name" value="beta-beta-alpha zinc fingers"/>
    <property type="match status" value="2"/>
</dbReference>
<keyword evidence="5" id="KW-0862">Zinc</keyword>
<protein>
    <recommendedName>
        <fullName evidence="13">Histone-lysine N-methyltransferase PRDM6</fullName>
    </recommendedName>
</protein>
<dbReference type="Proteomes" id="UP000887567">
    <property type="component" value="Unplaced"/>
</dbReference>
<proteinExistence type="inferred from homology"/>
<dbReference type="PROSITE" id="PS50280">
    <property type="entry name" value="SET"/>
    <property type="match status" value="1"/>
</dbReference>
<dbReference type="GO" id="GO:0008270">
    <property type="term" value="F:zinc ion binding"/>
    <property type="evidence" value="ECO:0007669"/>
    <property type="project" value="UniProtKB-KW"/>
</dbReference>
<evidence type="ECO:0000256" key="6">
    <source>
        <dbReference type="ARBA" id="ARBA00023015"/>
    </source>
</evidence>
<organism evidence="11 12">
    <name type="scientific">Exaiptasia diaphana</name>
    <name type="common">Tropical sea anemone</name>
    <name type="synonym">Aiptasia pulchella</name>
    <dbReference type="NCBI Taxonomy" id="2652724"/>
    <lineage>
        <taxon>Eukaryota</taxon>
        <taxon>Metazoa</taxon>
        <taxon>Cnidaria</taxon>
        <taxon>Anthozoa</taxon>
        <taxon>Hexacorallia</taxon>
        <taxon>Actiniaria</taxon>
        <taxon>Aiptasiidae</taxon>
        <taxon>Exaiptasia</taxon>
    </lineage>
</organism>
<name>A0A913Y7K7_EXADI</name>
<evidence type="ECO:0000256" key="2">
    <source>
        <dbReference type="ARBA" id="ARBA00022723"/>
    </source>
</evidence>
<sequence>MDVDCTPNNSVNHARLMTSPLRVRTTTQSSPARYSFSYNELYQLLYLQREVENVKLEDIKTIIQPSSPDKKGVLKNKDTLVSCETCRGHPKAECKDHGPSVFARKNKSKELQFSYAVSSFPDEVQLCWSGIPGAGYGVSAKQHIPIGTWIGPYEGRRIRPEDVTKEMDTSYMWEIFQEGRLVCYLDASDENTSSWMRFIRCARHRDEQNLYAFQYCGNIYYRAFRNIQVQQELLVWYDDKYQQHMGLPLNIQDMAVVDPNGNKLLFDMMACNVKPPINEQHPVTQSAHYVTQSIPVTVTKHSPKEVAPQGLANHHHMRTNASHSATKAPVQRVTPVTQYQTKETHCEPANVTHPILVSCTTKYPIVVAAPVSTLLMETVSEKSKNEGTIRKIPISVTHSSSVTSSNYPVKQMSPSKRKKLHDQLVANPEVKHLMTHGGNQDKLSDVPHGTATEHIAGPDIPCDDDDASDRSMWNCGQCQRSFTQRALLQIHVCPGMPNRPYKCGHCADSFAQPNDLRTHVVKHTNEKPFKCGYCSRSFAGATTLNNHIRTHTGEKPFICNQCRKMFSTASQLSRHQKTPSECT</sequence>
<dbReference type="InterPro" id="IPR013087">
    <property type="entry name" value="Znf_C2H2_type"/>
</dbReference>
<keyword evidence="12" id="KW-1185">Reference proteome</keyword>
<dbReference type="InterPro" id="IPR050331">
    <property type="entry name" value="Zinc_finger"/>
</dbReference>
<dbReference type="PANTHER" id="PTHR16515">
    <property type="entry name" value="PR DOMAIN ZINC FINGER PROTEIN"/>
    <property type="match status" value="1"/>
</dbReference>
<dbReference type="KEGG" id="epa:110253496"/>
<dbReference type="EnsemblMetazoa" id="XM_021060412.2">
    <property type="protein sequence ID" value="XP_020916071.1"/>
    <property type="gene ID" value="LOC110253496"/>
</dbReference>
<dbReference type="GO" id="GO:0010468">
    <property type="term" value="P:regulation of gene expression"/>
    <property type="evidence" value="ECO:0007669"/>
    <property type="project" value="TreeGrafter"/>
</dbReference>